<dbReference type="RefSeq" id="WP_242007904.1">
    <property type="nucleotide sequence ID" value="NZ_VLKU01000002.1"/>
</dbReference>
<evidence type="ECO:0000256" key="4">
    <source>
        <dbReference type="ARBA" id="ARBA00022989"/>
    </source>
</evidence>
<evidence type="ECO:0000256" key="1">
    <source>
        <dbReference type="ARBA" id="ARBA00004141"/>
    </source>
</evidence>
<evidence type="ECO:0000256" key="3">
    <source>
        <dbReference type="ARBA" id="ARBA00022692"/>
    </source>
</evidence>
<keyword evidence="3 6" id="KW-0812">Transmembrane</keyword>
<dbReference type="PANTHER" id="PTHR42893:SF46">
    <property type="entry name" value="PROTEIN DETOXIFICATION 44, CHLOROPLASTIC"/>
    <property type="match status" value="1"/>
</dbReference>
<dbReference type="Pfam" id="PF01554">
    <property type="entry name" value="MatE"/>
    <property type="match status" value="2"/>
</dbReference>
<keyword evidence="8" id="KW-1185">Reference proteome</keyword>
<dbReference type="InterPro" id="IPR044644">
    <property type="entry name" value="DinF-like"/>
</dbReference>
<feature type="transmembrane region" description="Helical" evidence="6">
    <location>
        <begin position="92"/>
        <end position="112"/>
    </location>
</feature>
<evidence type="ECO:0000256" key="6">
    <source>
        <dbReference type="SAM" id="Phobius"/>
    </source>
</evidence>
<feature type="transmembrane region" description="Helical" evidence="6">
    <location>
        <begin position="319"/>
        <end position="336"/>
    </location>
</feature>
<feature type="transmembrane region" description="Helical" evidence="6">
    <location>
        <begin position="389"/>
        <end position="408"/>
    </location>
</feature>
<sequence length="447" mass="47510">MATKDVAAKDELNTRRVLRIALPIVLSNATIPILGAVDTGVVGQLGLPEPIGAVGLGAVILTSVYWIFGFLRMGTSGLVAQAHGAGDAPEAGAHLTRALAIGLAAGLMFILLQKPIMEAAFSLAPASAEVERLAGQYLSIRLWGAPATIALYALTGWLIAVERTRAVLIMQLVMNLVNIGLDLWFVLGLGWGVRGVAAATLIAEWSGLAIGLWFARHALRLALRQVGLFARDRMVQMMRMNGDILIRSVLLQGSIATFMFMAAGQGDVPLAANQVLLQFVSIVAYALDGFAFAAEALVGQAVGARRPDLVRQASRLTGRLGALGAFLLALVFWAIGPMVIDLLTTSEEVRAEARTYLPWLIAAPLVGVGSWMLDGIFIGATRTREMRNAMLLSVALYAVMVMVLPQLWGNHGLWASLLILYAARGISMALLYPSVEAAARRASAPIG</sequence>
<keyword evidence="4 6" id="KW-1133">Transmembrane helix</keyword>
<dbReference type="GO" id="GO:0042910">
    <property type="term" value="F:xenobiotic transmembrane transporter activity"/>
    <property type="evidence" value="ECO:0007669"/>
    <property type="project" value="InterPro"/>
</dbReference>
<evidence type="ECO:0000256" key="2">
    <source>
        <dbReference type="ARBA" id="ARBA00010199"/>
    </source>
</evidence>
<dbReference type="PANTHER" id="PTHR42893">
    <property type="entry name" value="PROTEIN DETOXIFICATION 44, CHLOROPLASTIC-RELATED"/>
    <property type="match status" value="1"/>
</dbReference>
<protein>
    <submittedName>
        <fullName evidence="7">MATE family multidrug resistance protein</fullName>
    </submittedName>
</protein>
<feature type="transmembrane region" description="Helical" evidence="6">
    <location>
        <begin position="140"/>
        <end position="160"/>
    </location>
</feature>
<comment type="similarity">
    <text evidence="2">Belongs to the multi antimicrobial extrusion (MATE) (TC 2.A.66.1) family.</text>
</comment>
<feature type="transmembrane region" description="Helical" evidence="6">
    <location>
        <begin position="172"/>
        <end position="193"/>
    </location>
</feature>
<comment type="caution">
    <text evidence="7">The sequence shown here is derived from an EMBL/GenBank/DDBJ whole genome shotgun (WGS) entry which is preliminary data.</text>
</comment>
<dbReference type="NCBIfam" id="TIGR00797">
    <property type="entry name" value="matE"/>
    <property type="match status" value="1"/>
</dbReference>
<feature type="transmembrane region" description="Helical" evidence="6">
    <location>
        <begin position="20"/>
        <end position="45"/>
    </location>
</feature>
<organism evidence="7 8">
    <name type="scientific">Paracoccus sulfuroxidans</name>
    <dbReference type="NCBI Taxonomy" id="384678"/>
    <lineage>
        <taxon>Bacteria</taxon>
        <taxon>Pseudomonadati</taxon>
        <taxon>Pseudomonadota</taxon>
        <taxon>Alphaproteobacteria</taxon>
        <taxon>Rhodobacterales</taxon>
        <taxon>Paracoccaceae</taxon>
        <taxon>Paracoccus</taxon>
    </lineage>
</organism>
<dbReference type="AlphaFoldDB" id="A0A562NXV6"/>
<dbReference type="CDD" id="cd13136">
    <property type="entry name" value="MATE_DinF_like"/>
    <property type="match status" value="1"/>
</dbReference>
<name>A0A562NXV6_9RHOB</name>
<dbReference type="InterPro" id="IPR002528">
    <property type="entry name" value="MATE_fam"/>
</dbReference>
<feature type="transmembrane region" description="Helical" evidence="6">
    <location>
        <begin position="414"/>
        <end position="432"/>
    </location>
</feature>
<dbReference type="EMBL" id="VLKU01000002">
    <property type="protein sequence ID" value="TWI37058.1"/>
    <property type="molecule type" value="Genomic_DNA"/>
</dbReference>
<dbReference type="GO" id="GO:0015297">
    <property type="term" value="F:antiporter activity"/>
    <property type="evidence" value="ECO:0007669"/>
    <property type="project" value="InterPro"/>
</dbReference>
<gene>
    <name evidence="7" type="ORF">IQ24_00849</name>
</gene>
<feature type="transmembrane region" description="Helical" evidence="6">
    <location>
        <begin position="356"/>
        <end position="377"/>
    </location>
</feature>
<keyword evidence="5 6" id="KW-0472">Membrane</keyword>
<evidence type="ECO:0000256" key="5">
    <source>
        <dbReference type="ARBA" id="ARBA00023136"/>
    </source>
</evidence>
<proteinExistence type="inferred from homology"/>
<reference evidence="7 8" key="1">
    <citation type="journal article" date="2015" name="Stand. Genomic Sci.">
        <title>Genomic Encyclopedia of Bacterial and Archaeal Type Strains, Phase III: the genomes of soil and plant-associated and newly described type strains.</title>
        <authorList>
            <person name="Whitman W.B."/>
            <person name="Woyke T."/>
            <person name="Klenk H.P."/>
            <person name="Zhou Y."/>
            <person name="Lilburn T.G."/>
            <person name="Beck B.J."/>
            <person name="De Vos P."/>
            <person name="Vandamme P."/>
            <person name="Eisen J.A."/>
            <person name="Garrity G."/>
            <person name="Hugenholtz P."/>
            <person name="Kyrpides N.C."/>
        </authorList>
    </citation>
    <scope>NUCLEOTIDE SEQUENCE [LARGE SCALE GENOMIC DNA]</scope>
    <source>
        <strain evidence="7 8">CGMCC 1.5364</strain>
    </source>
</reference>
<evidence type="ECO:0000313" key="7">
    <source>
        <dbReference type="EMBL" id="TWI37058.1"/>
    </source>
</evidence>
<feature type="transmembrane region" description="Helical" evidence="6">
    <location>
        <begin position="275"/>
        <end position="298"/>
    </location>
</feature>
<comment type="subcellular location">
    <subcellularLocation>
        <location evidence="1">Membrane</location>
        <topology evidence="1">Multi-pass membrane protein</topology>
    </subcellularLocation>
</comment>
<accession>A0A562NXV6</accession>
<feature type="transmembrane region" description="Helical" evidence="6">
    <location>
        <begin position="51"/>
        <end position="71"/>
    </location>
</feature>
<dbReference type="GO" id="GO:0005886">
    <property type="term" value="C:plasma membrane"/>
    <property type="evidence" value="ECO:0007669"/>
    <property type="project" value="TreeGrafter"/>
</dbReference>
<evidence type="ECO:0000313" key="8">
    <source>
        <dbReference type="Proteomes" id="UP000316225"/>
    </source>
</evidence>
<dbReference type="Proteomes" id="UP000316225">
    <property type="component" value="Unassembled WGS sequence"/>
</dbReference>
<feature type="transmembrane region" description="Helical" evidence="6">
    <location>
        <begin position="244"/>
        <end position="263"/>
    </location>
</feature>